<dbReference type="AlphaFoldDB" id="A0A9W8G8Q8"/>
<accession>A0A9W8G8Q8</accession>
<dbReference type="OrthoDB" id="26719at2759"/>
<gene>
    <name evidence="5" type="ORF">GGI25_002161</name>
</gene>
<dbReference type="InterPro" id="IPR050559">
    <property type="entry name" value="P-Pant_transferase_sf"/>
</dbReference>
<dbReference type="PANTHER" id="PTHR12215">
    <property type="entry name" value="PHOSPHOPANTETHEINE TRANSFERASE"/>
    <property type="match status" value="1"/>
</dbReference>
<evidence type="ECO:0000256" key="2">
    <source>
        <dbReference type="ARBA" id="ARBA00022679"/>
    </source>
</evidence>
<dbReference type="GO" id="GO:0005829">
    <property type="term" value="C:cytosol"/>
    <property type="evidence" value="ECO:0007669"/>
    <property type="project" value="TreeGrafter"/>
</dbReference>
<dbReference type="Proteomes" id="UP001151518">
    <property type="component" value="Unassembled WGS sequence"/>
</dbReference>
<comment type="caution">
    <text evidence="5">The sequence shown here is derived from an EMBL/GenBank/DDBJ whole genome shotgun (WGS) entry which is preliminary data.</text>
</comment>
<organism evidence="5 6">
    <name type="scientific">Coemansia spiralis</name>
    <dbReference type="NCBI Taxonomy" id="417178"/>
    <lineage>
        <taxon>Eukaryota</taxon>
        <taxon>Fungi</taxon>
        <taxon>Fungi incertae sedis</taxon>
        <taxon>Zoopagomycota</taxon>
        <taxon>Kickxellomycotina</taxon>
        <taxon>Kickxellomycetes</taxon>
        <taxon>Kickxellales</taxon>
        <taxon>Kickxellaceae</taxon>
        <taxon>Coemansia</taxon>
    </lineage>
</organism>
<dbReference type="EMBL" id="JANBTW010000019">
    <property type="protein sequence ID" value="KAJ2678573.1"/>
    <property type="molecule type" value="Genomic_DNA"/>
</dbReference>
<reference evidence="5" key="1">
    <citation type="submission" date="2022-07" db="EMBL/GenBank/DDBJ databases">
        <title>Phylogenomic reconstructions and comparative analyses of Kickxellomycotina fungi.</title>
        <authorList>
            <person name="Reynolds N.K."/>
            <person name="Stajich J.E."/>
            <person name="Barry K."/>
            <person name="Grigoriev I.V."/>
            <person name="Crous P."/>
            <person name="Smith M.E."/>
        </authorList>
    </citation>
    <scope>NUCLEOTIDE SEQUENCE</scope>
    <source>
        <strain evidence="5">NRRL 3115</strain>
    </source>
</reference>
<dbReference type="SUPFAM" id="SSF56214">
    <property type="entry name" value="4'-phosphopantetheinyl transferase"/>
    <property type="match status" value="2"/>
</dbReference>
<dbReference type="InterPro" id="IPR037143">
    <property type="entry name" value="4-PPantetheinyl_Trfase_dom_sf"/>
</dbReference>
<feature type="domain" description="4'-phosphopantetheinyl transferase" evidence="3">
    <location>
        <begin position="121"/>
        <end position="203"/>
    </location>
</feature>
<dbReference type="InterPro" id="IPR008278">
    <property type="entry name" value="4-PPantetheinyl_Trfase_dom"/>
</dbReference>
<proteinExistence type="predicted"/>
<sequence length="253" mass="28299">MNFTTVWAVQCQNLEDKDFLDQLKARLVRSETQRVLRFRKSSDAVRFALGRALLRSLIISKGANKQFSQKAAWQDIVIEEDISGGKPYLSNNAKAHLGHVADFNISHDGEWVVAGVTPNEPVGVDVAHVYCPENMSDVEYISEFNLQLSSEEKEYLYKHSQQKLADFYRIWTAKEAYTKALGTGVASIDLASISVHLPPINGCLYVSANWQVTHLLQVATGTLDEGRYVYAVAKHPSLPLEFRIANIGDITLD</sequence>
<evidence type="ECO:0000259" key="4">
    <source>
        <dbReference type="Pfam" id="PF22624"/>
    </source>
</evidence>
<dbReference type="Pfam" id="PF22624">
    <property type="entry name" value="AASDHPPT_N"/>
    <property type="match status" value="1"/>
</dbReference>
<dbReference type="EC" id="2.7.8.7" evidence="1"/>
<dbReference type="PANTHER" id="PTHR12215:SF10">
    <property type="entry name" value="L-AMINOADIPATE-SEMIALDEHYDE DEHYDROGENASE-PHOSPHOPANTETHEINYL TRANSFERASE"/>
    <property type="match status" value="1"/>
</dbReference>
<dbReference type="GO" id="GO:0000287">
    <property type="term" value="F:magnesium ion binding"/>
    <property type="evidence" value="ECO:0007669"/>
    <property type="project" value="InterPro"/>
</dbReference>
<feature type="domain" description="4'-phosphopantetheinyl transferase N-terminal" evidence="4">
    <location>
        <begin position="24"/>
        <end position="114"/>
    </location>
</feature>
<dbReference type="Pfam" id="PF01648">
    <property type="entry name" value="ACPS"/>
    <property type="match status" value="1"/>
</dbReference>
<keyword evidence="2" id="KW-0808">Transferase</keyword>
<dbReference type="GO" id="GO:0019878">
    <property type="term" value="P:lysine biosynthetic process via aminoadipic acid"/>
    <property type="evidence" value="ECO:0007669"/>
    <property type="project" value="TreeGrafter"/>
</dbReference>
<evidence type="ECO:0000313" key="6">
    <source>
        <dbReference type="Proteomes" id="UP001151518"/>
    </source>
</evidence>
<dbReference type="InterPro" id="IPR055066">
    <property type="entry name" value="AASDHPPT_N"/>
</dbReference>
<dbReference type="Gene3D" id="3.90.470.20">
    <property type="entry name" value="4'-phosphopantetheinyl transferase domain"/>
    <property type="match status" value="2"/>
</dbReference>
<protein>
    <recommendedName>
        <fullName evidence="1">holo-[acyl-carrier-protein] synthase</fullName>
        <ecNumber evidence="1">2.7.8.7</ecNumber>
    </recommendedName>
</protein>
<evidence type="ECO:0000259" key="3">
    <source>
        <dbReference type="Pfam" id="PF01648"/>
    </source>
</evidence>
<dbReference type="GO" id="GO:0008897">
    <property type="term" value="F:holo-[acyl-carrier-protein] synthase activity"/>
    <property type="evidence" value="ECO:0007669"/>
    <property type="project" value="UniProtKB-EC"/>
</dbReference>
<evidence type="ECO:0000256" key="1">
    <source>
        <dbReference type="ARBA" id="ARBA00013172"/>
    </source>
</evidence>
<evidence type="ECO:0000313" key="5">
    <source>
        <dbReference type="EMBL" id="KAJ2678573.1"/>
    </source>
</evidence>
<name>A0A9W8G8Q8_9FUNG</name>